<sequence>MSIPDSHDPAQLPPRPPVPSFPGAHPAVPPLPGTHPVAPPLAGPRSAVPPAPGAQPAVPALPAESAAPAAEAPTAPSAPEAPPASAHGPGPGSASADPAEAAPLIRSFTADGPIDVNIQHVRGNVTIRAEHGHGIRVELHPRGEAGRELASRMQIDFSGGHLRIDAPADEASHVSASFGDLFRGSGDEPPAGASFADKLGATLRTLVRSAGGIGSSLDIEVIVPTDSRAVASLAVGDIRASGRFGRVDLKGATGNVEVEEVDGESSVATGTGNVAIGVLRGQASATTGTGGVLVRRAERGTLRSRTGVGDIEVRVLEGTATRLDLASGLGRRSVDLTPTGSVAPETGRTLEIEARTGTGNIRIQRAER</sequence>
<evidence type="ECO:0000256" key="1">
    <source>
        <dbReference type="SAM" id="MobiDB-lite"/>
    </source>
</evidence>
<feature type="compositionally biased region" description="Low complexity" evidence="1">
    <location>
        <begin position="54"/>
        <end position="98"/>
    </location>
</feature>
<dbReference type="Proteomes" id="UP001589793">
    <property type="component" value="Unassembled WGS sequence"/>
</dbReference>
<accession>A0ABV6RFW3</accession>
<proteinExistence type="predicted"/>
<evidence type="ECO:0008006" key="4">
    <source>
        <dbReference type="Google" id="ProtNLM"/>
    </source>
</evidence>
<feature type="region of interest" description="Disordered" evidence="1">
    <location>
        <begin position="1"/>
        <end position="98"/>
    </location>
</feature>
<gene>
    <name evidence="2" type="ORF">ACFFF6_18155</name>
</gene>
<evidence type="ECO:0000313" key="3">
    <source>
        <dbReference type="Proteomes" id="UP001589793"/>
    </source>
</evidence>
<dbReference type="EMBL" id="JBHLSV010000032">
    <property type="protein sequence ID" value="MFC0675877.1"/>
    <property type="molecule type" value="Genomic_DNA"/>
</dbReference>
<feature type="compositionally biased region" description="Pro residues" evidence="1">
    <location>
        <begin position="11"/>
        <end position="20"/>
    </location>
</feature>
<dbReference type="RefSeq" id="WP_376982914.1">
    <property type="nucleotide sequence ID" value="NZ_JBHLSV010000032.1"/>
</dbReference>
<protein>
    <recommendedName>
        <fullName evidence="4">Adhesin domain-containing protein</fullName>
    </recommendedName>
</protein>
<comment type="caution">
    <text evidence="2">The sequence shown here is derived from an EMBL/GenBank/DDBJ whole genome shotgun (WGS) entry which is preliminary data.</text>
</comment>
<evidence type="ECO:0000313" key="2">
    <source>
        <dbReference type="EMBL" id="MFC0675877.1"/>
    </source>
</evidence>
<keyword evidence="3" id="KW-1185">Reference proteome</keyword>
<name>A0ABV6RFW3_9MICO</name>
<feature type="compositionally biased region" description="Pro residues" evidence="1">
    <location>
        <begin position="27"/>
        <end position="53"/>
    </location>
</feature>
<reference evidence="2 3" key="1">
    <citation type="submission" date="2024-09" db="EMBL/GenBank/DDBJ databases">
        <authorList>
            <person name="Sun Q."/>
            <person name="Mori K."/>
        </authorList>
    </citation>
    <scope>NUCLEOTIDE SEQUENCE [LARGE SCALE GENOMIC DNA]</scope>
    <source>
        <strain evidence="2 3">CICC 10874</strain>
    </source>
</reference>
<organism evidence="2 3">
    <name type="scientific">Brachybacterium hainanense</name>
    <dbReference type="NCBI Taxonomy" id="1541174"/>
    <lineage>
        <taxon>Bacteria</taxon>
        <taxon>Bacillati</taxon>
        <taxon>Actinomycetota</taxon>
        <taxon>Actinomycetes</taxon>
        <taxon>Micrococcales</taxon>
        <taxon>Dermabacteraceae</taxon>
        <taxon>Brachybacterium</taxon>
    </lineage>
</organism>